<accession>A0A2T0K9R3</accession>
<sequence length="127" mass="14027">MTGTPRAARRLLTAERRSDVRATDPTGYITPDAPPIMIRHGQDDPLVPHAQSILLYNAPRAAGAEATFFSVPGAGHDRRQVLDPANHSRHTVYRTGRGVERITVGPPAPSWEVIEQFLRTAMAWPRI</sequence>
<dbReference type="RefSeq" id="WP_106322532.1">
    <property type="nucleotide sequence ID" value="NZ_BOMO01000049.1"/>
</dbReference>
<proteinExistence type="predicted"/>
<feature type="region of interest" description="Disordered" evidence="1">
    <location>
        <begin position="16"/>
        <end position="35"/>
    </location>
</feature>
<keyword evidence="4" id="KW-1185">Reference proteome</keyword>
<comment type="caution">
    <text evidence="3">The sequence shown here is derived from an EMBL/GenBank/DDBJ whole genome shotgun (WGS) entry which is preliminary data.</text>
</comment>
<organism evidence="3 4">
    <name type="scientific">Actinoplanes italicus</name>
    <dbReference type="NCBI Taxonomy" id="113567"/>
    <lineage>
        <taxon>Bacteria</taxon>
        <taxon>Bacillati</taxon>
        <taxon>Actinomycetota</taxon>
        <taxon>Actinomycetes</taxon>
        <taxon>Micromonosporales</taxon>
        <taxon>Micromonosporaceae</taxon>
        <taxon>Actinoplanes</taxon>
    </lineage>
</organism>
<evidence type="ECO:0000313" key="4">
    <source>
        <dbReference type="Proteomes" id="UP000239415"/>
    </source>
</evidence>
<protein>
    <recommendedName>
        <fullName evidence="2">BD-FAE-like domain-containing protein</fullName>
    </recommendedName>
</protein>
<dbReference type="SUPFAM" id="SSF53474">
    <property type="entry name" value="alpha/beta-Hydrolases"/>
    <property type="match status" value="1"/>
</dbReference>
<name>A0A2T0K9R3_9ACTN</name>
<evidence type="ECO:0000313" key="3">
    <source>
        <dbReference type="EMBL" id="PRX19526.1"/>
    </source>
</evidence>
<gene>
    <name evidence="3" type="ORF">CLV67_110278</name>
</gene>
<reference evidence="3 4" key="1">
    <citation type="submission" date="2018-03" db="EMBL/GenBank/DDBJ databases">
        <title>Genomic Encyclopedia of Archaeal and Bacterial Type Strains, Phase II (KMG-II): from individual species to whole genera.</title>
        <authorList>
            <person name="Goeker M."/>
        </authorList>
    </citation>
    <scope>NUCLEOTIDE SEQUENCE [LARGE SCALE GENOMIC DNA]</scope>
    <source>
        <strain evidence="3 4">DSM 43146</strain>
    </source>
</reference>
<dbReference type="EMBL" id="PVMZ01000010">
    <property type="protein sequence ID" value="PRX19526.1"/>
    <property type="molecule type" value="Genomic_DNA"/>
</dbReference>
<evidence type="ECO:0000256" key="1">
    <source>
        <dbReference type="SAM" id="MobiDB-lite"/>
    </source>
</evidence>
<feature type="domain" description="BD-FAE-like" evidence="2">
    <location>
        <begin position="14"/>
        <end position="57"/>
    </location>
</feature>
<dbReference type="Proteomes" id="UP000239415">
    <property type="component" value="Unassembled WGS sequence"/>
</dbReference>
<evidence type="ECO:0000259" key="2">
    <source>
        <dbReference type="Pfam" id="PF20434"/>
    </source>
</evidence>
<dbReference type="Gene3D" id="3.40.50.1820">
    <property type="entry name" value="alpha/beta hydrolase"/>
    <property type="match status" value="1"/>
</dbReference>
<dbReference type="InterPro" id="IPR049492">
    <property type="entry name" value="BD-FAE-like_dom"/>
</dbReference>
<dbReference type="OrthoDB" id="9803828at2"/>
<dbReference type="AlphaFoldDB" id="A0A2T0K9R3"/>
<dbReference type="InterPro" id="IPR029058">
    <property type="entry name" value="AB_hydrolase_fold"/>
</dbReference>
<dbReference type="Pfam" id="PF20434">
    <property type="entry name" value="BD-FAE"/>
    <property type="match status" value="1"/>
</dbReference>